<dbReference type="EMBL" id="MPRL01000011">
    <property type="protein sequence ID" value="OOZ41324.1"/>
    <property type="molecule type" value="Genomic_DNA"/>
</dbReference>
<organism evidence="1 2">
    <name type="scientific">Solemya pervernicosa gill symbiont</name>
    <dbReference type="NCBI Taxonomy" id="642797"/>
    <lineage>
        <taxon>Bacteria</taxon>
        <taxon>Pseudomonadati</taxon>
        <taxon>Pseudomonadota</taxon>
        <taxon>Gammaproteobacteria</taxon>
        <taxon>sulfur-oxidizing symbionts</taxon>
    </lineage>
</organism>
<gene>
    <name evidence="1" type="ORF">BOW53_04195</name>
</gene>
<dbReference type="Proteomes" id="UP000191110">
    <property type="component" value="Unassembled WGS sequence"/>
</dbReference>
<accession>A0A1T2L8G4</accession>
<proteinExistence type="predicted"/>
<dbReference type="AlphaFoldDB" id="A0A1T2L8G4"/>
<keyword evidence="2" id="KW-1185">Reference proteome</keyword>
<sequence>MNTNNINQLTNSYIEMITTNGPYRFMLTITPKYEISDNQMIQCTNLLLHFINRRLYGNKYGDNKRGLTGFIAAERQNKRSLNSECHTDINKMRKHLKFGSKQPPLHFHLLIKEDEKNSDFTTAQFRRFVAKHARKITRESSNGSYFNVFDVNGIDVTEIYDVNGISEYIAKNLENNESSSIHPFDFGGFCFIAEEIRR</sequence>
<evidence type="ECO:0000313" key="2">
    <source>
        <dbReference type="Proteomes" id="UP000191110"/>
    </source>
</evidence>
<reference evidence="1 2" key="1">
    <citation type="submission" date="2016-11" db="EMBL/GenBank/DDBJ databases">
        <title>Mixed transmission modes and dynamic genome evolution in an obligate animal-bacterial symbiosis.</title>
        <authorList>
            <person name="Russell S.L."/>
            <person name="Corbett-Detig R.B."/>
            <person name="Cavanaugh C.M."/>
        </authorList>
    </citation>
    <scope>NUCLEOTIDE SEQUENCE [LARGE SCALE GENOMIC DNA]</scope>
    <source>
        <strain evidence="1">Sveles-Q1</strain>
    </source>
</reference>
<dbReference type="OrthoDB" id="9929229at2"/>
<name>A0A1T2L8G4_9GAMM</name>
<protein>
    <submittedName>
        <fullName evidence="1">Uncharacterized protein</fullName>
    </submittedName>
</protein>
<evidence type="ECO:0000313" key="1">
    <source>
        <dbReference type="EMBL" id="OOZ41324.1"/>
    </source>
</evidence>
<comment type="caution">
    <text evidence="1">The sequence shown here is derived from an EMBL/GenBank/DDBJ whole genome shotgun (WGS) entry which is preliminary data.</text>
</comment>